<dbReference type="Pfam" id="PF11342">
    <property type="entry name" value="DUF3144"/>
    <property type="match status" value="1"/>
</dbReference>
<dbReference type="OrthoDB" id="5344355at2"/>
<reference evidence="2" key="1">
    <citation type="submission" date="2019-04" db="EMBL/GenBank/DDBJ databases">
        <title>Genome sequence of Pseudomonas putida 1290, an auxin catabolizing strain.</title>
        <authorList>
            <person name="Laird T.S."/>
            <person name="Leveau J.H.J."/>
        </authorList>
    </citation>
    <scope>NUCLEOTIDE SEQUENCE [LARGE SCALE GENOMIC DNA]</scope>
    <source>
        <strain evidence="2">1290</strain>
    </source>
</reference>
<protein>
    <submittedName>
        <fullName evidence="1">DUF3144 domain-containing protein</fullName>
    </submittedName>
</protein>
<evidence type="ECO:0000313" key="1">
    <source>
        <dbReference type="EMBL" id="QCI10764.1"/>
    </source>
</evidence>
<evidence type="ECO:0000313" key="2">
    <source>
        <dbReference type="Proteomes" id="UP000298551"/>
    </source>
</evidence>
<sequence length="98" mass="11305">MTQPTDQAFYDRADAHIQLANEQIEKLEDLGRVSASTTFAAARFNAWMSARSFKSAAQMAEAKAELMKYFCEQYRLMLEDNLDEHIEQFDRYVLGKEG</sequence>
<name>A0A4R5SIH6_PSEPU</name>
<dbReference type="AlphaFoldDB" id="A0A4R5SIH6"/>
<accession>A0A4R5SIH6</accession>
<dbReference type="EMBL" id="CP039371">
    <property type="protein sequence ID" value="QCI10764.1"/>
    <property type="molecule type" value="Genomic_DNA"/>
</dbReference>
<dbReference type="Gene3D" id="1.10.287.3020">
    <property type="match status" value="1"/>
</dbReference>
<dbReference type="Proteomes" id="UP000298551">
    <property type="component" value="Chromosome"/>
</dbReference>
<dbReference type="RefSeq" id="WP_133329634.1">
    <property type="nucleotide sequence ID" value="NZ_CP039371.1"/>
</dbReference>
<gene>
    <name evidence="1" type="ORF">E6B08_04805</name>
</gene>
<proteinExistence type="predicted"/>
<organism evidence="1 2">
    <name type="scientific">Pseudomonas putida</name>
    <name type="common">Arthrobacter siderocapsulatus</name>
    <dbReference type="NCBI Taxonomy" id="303"/>
    <lineage>
        <taxon>Bacteria</taxon>
        <taxon>Pseudomonadati</taxon>
        <taxon>Pseudomonadota</taxon>
        <taxon>Gammaproteobacteria</taxon>
        <taxon>Pseudomonadales</taxon>
        <taxon>Pseudomonadaceae</taxon>
        <taxon>Pseudomonas</taxon>
    </lineage>
</organism>
<dbReference type="InterPro" id="IPR021490">
    <property type="entry name" value="DUF3144"/>
</dbReference>